<accession>A0ABT8PQA0</accession>
<keyword evidence="4" id="KW-1185">Reference proteome</keyword>
<dbReference type="InterPro" id="IPR036709">
    <property type="entry name" value="Autotransporte_beta_dom_sf"/>
</dbReference>
<feature type="signal peptide" evidence="1">
    <location>
        <begin position="1"/>
        <end position="27"/>
    </location>
</feature>
<organism evidence="3 4">
    <name type="scientific">Citrobacter enshiensis</name>
    <dbReference type="NCBI Taxonomy" id="2971264"/>
    <lineage>
        <taxon>Bacteria</taxon>
        <taxon>Pseudomonadati</taxon>
        <taxon>Pseudomonadota</taxon>
        <taxon>Gammaproteobacteria</taxon>
        <taxon>Enterobacterales</taxon>
        <taxon>Enterobacteriaceae</taxon>
        <taxon>Citrobacter</taxon>
    </lineage>
</organism>
<evidence type="ECO:0000259" key="2">
    <source>
        <dbReference type="PROSITE" id="PS51208"/>
    </source>
</evidence>
<dbReference type="PANTHER" id="PTHR35037:SF2">
    <property type="match status" value="1"/>
</dbReference>
<dbReference type="InterPro" id="IPR051551">
    <property type="entry name" value="Autotransporter_adhesion"/>
</dbReference>
<dbReference type="SUPFAM" id="SSF103515">
    <property type="entry name" value="Autotransporter"/>
    <property type="match status" value="1"/>
</dbReference>
<dbReference type="Pfam" id="PF03797">
    <property type="entry name" value="Autotransporter"/>
    <property type="match status" value="1"/>
</dbReference>
<dbReference type="InterPro" id="IPR011050">
    <property type="entry name" value="Pectin_lyase_fold/virulence"/>
</dbReference>
<evidence type="ECO:0000313" key="4">
    <source>
        <dbReference type="Proteomes" id="UP001174867"/>
    </source>
</evidence>
<gene>
    <name evidence="3" type="ORF">Q0A17_02830</name>
</gene>
<dbReference type="NCBIfam" id="TIGR01414">
    <property type="entry name" value="autotrans_barl"/>
    <property type="match status" value="1"/>
</dbReference>
<evidence type="ECO:0000256" key="1">
    <source>
        <dbReference type="SAM" id="SignalP"/>
    </source>
</evidence>
<dbReference type="PRINTS" id="PR01484">
    <property type="entry name" value="PRTACTNFAMLY"/>
</dbReference>
<dbReference type="InterPro" id="IPR003991">
    <property type="entry name" value="Pertactin_virulence_factor"/>
</dbReference>
<dbReference type="InterPro" id="IPR006315">
    <property type="entry name" value="OM_autotransptr_brl_dom"/>
</dbReference>
<dbReference type="Proteomes" id="UP001174867">
    <property type="component" value="Unassembled WGS sequence"/>
</dbReference>
<dbReference type="Gene3D" id="2.40.128.130">
    <property type="entry name" value="Autotransporter beta-domain"/>
    <property type="match status" value="1"/>
</dbReference>
<dbReference type="EMBL" id="JAUJYW010000001">
    <property type="protein sequence ID" value="MDN8598355.1"/>
    <property type="molecule type" value="Genomic_DNA"/>
</dbReference>
<protein>
    <submittedName>
        <fullName evidence="3">Autotransporter outer membrane beta-barrel domain-containing protein</fullName>
    </submittedName>
</protein>
<comment type="caution">
    <text evidence="3">The sequence shown here is derived from an EMBL/GenBank/DDBJ whole genome shotgun (WGS) entry which is preliminary data.</text>
</comment>
<proteinExistence type="predicted"/>
<feature type="domain" description="Autotransporter" evidence="2">
    <location>
        <begin position="683"/>
        <end position="948"/>
    </location>
</feature>
<feature type="chain" id="PRO_5045369928" evidence="1">
    <location>
        <begin position="28"/>
        <end position="948"/>
    </location>
</feature>
<name>A0ABT8PQA0_9ENTR</name>
<evidence type="ECO:0000313" key="3">
    <source>
        <dbReference type="EMBL" id="MDN8598355.1"/>
    </source>
</evidence>
<dbReference type="PANTHER" id="PTHR35037">
    <property type="entry name" value="C-TERMINAL REGION OF AIDA-LIKE PROTEIN"/>
    <property type="match status" value="1"/>
</dbReference>
<reference evidence="3 4" key="1">
    <citation type="submission" date="2023-07" db="EMBL/GenBank/DDBJ databases">
        <title>Citrobacter selenititolerans sp. nov., isolated from seleniferous soil.</title>
        <authorList>
            <person name="Zhang S."/>
            <person name="Li K."/>
            <person name="Peng J."/>
            <person name="Wang H."/>
            <person name="Sun J."/>
            <person name="Guo Y."/>
        </authorList>
    </citation>
    <scope>NUCLEOTIDE SEQUENCE [LARGE SCALE GENOMIC DNA]</scope>
    <source>
        <strain evidence="3 4">S2-9</strain>
    </source>
</reference>
<dbReference type="SMART" id="SM00869">
    <property type="entry name" value="Autotransporter"/>
    <property type="match status" value="1"/>
</dbReference>
<sequence length="948" mass="101397">MHSWKKKLVVSQLALACTLAITSQANATTYDTFTYHDDADTAFNWSDWGTADTLNDIDYSGYVYNNAADGAFDQNFNGDVVNGVVSTYYLNNDYADGTANTLNVTNSTIHGMITSGQVSGTGDDSTAYGWSNGTAVDYKWVDGDTFTLNIANSTIDDDYEYFYFTDSYLDGDKAATADHRMGFADLGTAVTLNVESNINISDNSHVAGIALSQGDTTNDAYTTESHTWDNNIAVTDSTVTSGAYTALEDNGWYGNSEEPSDYNGDGSANDVAMSFVDNSASDYSMKNNVKFSNSTLMGDVVFNSTFNANFYPNGHDSSDDGVLDTNGGWADDNLNVDELNITLDNGSKWVGDAIFSYDYIAPADMYDVAVNSLEPNSTYDNWGNVVDDQTFQSGVLNVALNNGSEWDTVNDSNVDTLTANNGSTVKVADGSGLLADTITLTNGSAMDLSTDGTVNTDHLTVDTHSTVDLSDETAQLYANTITVSNGGELSISGDDFDARSLITDTVELTNGGVFNINSNDYVLNADLVNGHTNTTNSSDATYGYGVIAMNSDGHLTVNGNGNTNQADEEFSTDDASDGVVAATGNYKVRINNATGAGSVADYSGKELIYVNDKNSTATFSAANKADLGAYTYQAEQKGNTVVMQQMELTDYANMALSIPSANSNIWNLEQDTVGTRLSNSRHGLTDNGGAWVSYFGGNFNGDNGTINYDQDVNGIMVGVDTKVDGNNAKWTVGAAAGFAKGDMNDRTGQVDQDSQTAYIYSSAHFANDIFVDGSLSYSHFNNDLSASMSDGTYVDGSTNSDAWGFGLKLGYDWKVGDAGYVTPYGSVSGLFQSGDDYQLSNDMKVDGQSYDSMRYELGVDTGYTFTYSQDQALTPYFKLAYVYDDANNDADVNGDSIDNGTEGSAVRVGLGTQFSFTKNFSAYTDANYLGGGDVDQDWAANVGVKYTW</sequence>
<dbReference type="PROSITE" id="PS51208">
    <property type="entry name" value="AUTOTRANSPORTER"/>
    <property type="match status" value="1"/>
</dbReference>
<keyword evidence="1" id="KW-0732">Signal</keyword>
<dbReference type="SUPFAM" id="SSF51126">
    <property type="entry name" value="Pectin lyase-like"/>
    <property type="match status" value="1"/>
</dbReference>
<dbReference type="InterPro" id="IPR005546">
    <property type="entry name" value="Autotransporte_beta"/>
</dbReference>
<dbReference type="RefSeq" id="WP_301696679.1">
    <property type="nucleotide sequence ID" value="NZ_JAUJYW010000001.1"/>
</dbReference>